<evidence type="ECO:0000313" key="3">
    <source>
        <dbReference type="EMBL" id="KAF6423688.1"/>
    </source>
</evidence>
<dbReference type="Proteomes" id="UP000593571">
    <property type="component" value="Unassembled WGS sequence"/>
</dbReference>
<dbReference type="PANTHER" id="PTHR20843">
    <property type="entry name" value="STERILE ALPHA MOTIF DOMAIN CONTAINING PROTEIN 10"/>
    <property type="match status" value="1"/>
</dbReference>
<gene>
    <name evidence="3" type="ORF">HJG63_017139</name>
</gene>
<dbReference type="InterPro" id="IPR013761">
    <property type="entry name" value="SAM/pointed_sf"/>
</dbReference>
<dbReference type="PANTHER" id="PTHR20843:SF1">
    <property type="entry name" value="STERILE ALPHA MOTIF DOMAIN-CONTAINING PROTEIN 10"/>
    <property type="match status" value="1"/>
</dbReference>
<dbReference type="GO" id="GO:0007169">
    <property type="term" value="P:cell surface receptor protein tyrosine kinase signaling pathway"/>
    <property type="evidence" value="ECO:0007669"/>
    <property type="project" value="TreeGrafter"/>
</dbReference>
<dbReference type="SUPFAM" id="SSF47769">
    <property type="entry name" value="SAM/Pointed domain"/>
    <property type="match status" value="1"/>
</dbReference>
<evidence type="ECO:0000259" key="2">
    <source>
        <dbReference type="Pfam" id="PF07647"/>
    </source>
</evidence>
<dbReference type="InterPro" id="IPR052268">
    <property type="entry name" value="SAM_domain-containing_protein"/>
</dbReference>
<organism evidence="3 4">
    <name type="scientific">Rousettus aegyptiacus</name>
    <name type="common">Egyptian fruit bat</name>
    <name type="synonym">Pteropus aegyptiacus</name>
    <dbReference type="NCBI Taxonomy" id="9407"/>
    <lineage>
        <taxon>Eukaryota</taxon>
        <taxon>Metazoa</taxon>
        <taxon>Chordata</taxon>
        <taxon>Craniata</taxon>
        <taxon>Vertebrata</taxon>
        <taxon>Euteleostomi</taxon>
        <taxon>Mammalia</taxon>
        <taxon>Eutheria</taxon>
        <taxon>Laurasiatheria</taxon>
        <taxon>Chiroptera</taxon>
        <taxon>Yinpterochiroptera</taxon>
        <taxon>Pteropodoidea</taxon>
        <taxon>Pteropodidae</taxon>
        <taxon>Rousettinae</taxon>
        <taxon>Rousettus</taxon>
    </lineage>
</organism>
<dbReference type="Pfam" id="PF07647">
    <property type="entry name" value="SAM_2"/>
    <property type="match status" value="1"/>
</dbReference>
<proteinExistence type="predicted"/>
<evidence type="ECO:0000313" key="4">
    <source>
        <dbReference type="Proteomes" id="UP000593571"/>
    </source>
</evidence>
<protein>
    <submittedName>
        <fullName evidence="3">Sterile alpha motif domain containing 10</fullName>
    </submittedName>
</protein>
<evidence type="ECO:0000256" key="1">
    <source>
        <dbReference type="SAM" id="MobiDB-lite"/>
    </source>
</evidence>
<keyword evidence="4" id="KW-1185">Reference proteome</keyword>
<comment type="caution">
    <text evidence="3">The sequence shown here is derived from an EMBL/GenBank/DDBJ whole genome shotgun (WGS) entry which is preliminary data.</text>
</comment>
<dbReference type="Gene3D" id="1.10.150.50">
    <property type="entry name" value="Transcription Factor, Ets-1"/>
    <property type="match status" value="1"/>
</dbReference>
<feature type="region of interest" description="Disordered" evidence="1">
    <location>
        <begin position="83"/>
        <end position="103"/>
    </location>
</feature>
<sequence>MFTELRTKLSPPRGRAGAVRAGFGERRDVDATAHFSFCRTLLEHTVSAESIPCHLPRTPGTSLTWHDSRSQRAAGSRPVKLLQQPGTEGPQVPSHHTHLSPCPPTTHSSCYPSPLQGRLYSDHCGLYHTSPSLGGLTRPVVLWSQQDVCKWLKKHCPHNYLIYVEAFSQHAITGAMGPGGRRPSGLGAVWGGGAQGSQDSLFLFVLLPFSCFLLSHPLLPGCVSAEPARVSPSLSASIFIWLSSGRSLAILSFPRLFPCLSKSICVSVSLLPSLPPFPASLTLSLCVCAPPPWLRTSSDADLGPTPFPSLPGRALLRLNAEKLQRMGLAQEAQRQEVLQQVLRLQVREEGRSLQLLSQASFGNMS</sequence>
<dbReference type="EMBL" id="JACASE010000012">
    <property type="protein sequence ID" value="KAF6423688.1"/>
    <property type="molecule type" value="Genomic_DNA"/>
</dbReference>
<accession>A0A7J8DKF2</accession>
<reference evidence="3 4" key="1">
    <citation type="journal article" date="2020" name="Nature">
        <title>Six reference-quality genomes reveal evolution of bat adaptations.</title>
        <authorList>
            <person name="Jebb D."/>
            <person name="Huang Z."/>
            <person name="Pippel M."/>
            <person name="Hughes G.M."/>
            <person name="Lavrichenko K."/>
            <person name="Devanna P."/>
            <person name="Winkler S."/>
            <person name="Jermiin L.S."/>
            <person name="Skirmuntt E.C."/>
            <person name="Katzourakis A."/>
            <person name="Burkitt-Gray L."/>
            <person name="Ray D.A."/>
            <person name="Sullivan K.A.M."/>
            <person name="Roscito J.G."/>
            <person name="Kirilenko B.M."/>
            <person name="Davalos L.M."/>
            <person name="Corthals A.P."/>
            <person name="Power M.L."/>
            <person name="Jones G."/>
            <person name="Ransome R.D."/>
            <person name="Dechmann D.K.N."/>
            <person name="Locatelli A.G."/>
            <person name="Puechmaille S.J."/>
            <person name="Fedrigo O."/>
            <person name="Jarvis E.D."/>
            <person name="Hiller M."/>
            <person name="Vernes S.C."/>
            <person name="Myers E.W."/>
            <person name="Teeling E.C."/>
        </authorList>
    </citation>
    <scope>NUCLEOTIDE SEQUENCE [LARGE SCALE GENOMIC DNA]</scope>
    <source>
        <strain evidence="3">MRouAeg1</strain>
        <tissue evidence="3">Muscle</tissue>
    </source>
</reference>
<feature type="domain" description="SAM" evidence="2">
    <location>
        <begin position="140"/>
        <end position="174"/>
    </location>
</feature>
<dbReference type="AlphaFoldDB" id="A0A7J8DKF2"/>
<dbReference type="GO" id="GO:0009898">
    <property type="term" value="C:cytoplasmic side of plasma membrane"/>
    <property type="evidence" value="ECO:0007669"/>
    <property type="project" value="TreeGrafter"/>
</dbReference>
<dbReference type="InterPro" id="IPR001660">
    <property type="entry name" value="SAM"/>
</dbReference>
<name>A0A7J8DKF2_ROUAE</name>